<keyword evidence="3" id="KW-1185">Reference proteome</keyword>
<gene>
    <name evidence="2" type="ORF">GDO81_025686</name>
</gene>
<sequence length="152" mass="18881">MFTDIGAVKIFALENYTEKSPRRKVETDSAVIRFLYEAICYAEFQAEHRRDPDQEMMDRKWFVLKFIHERELKTQTQNLQREIDKQKAKMEQEAKKREEEEEKILQKLREQYKEKEKEMQQQFERERLRKQYEHEQRMEELQKKMGKKGRSK</sequence>
<feature type="compositionally biased region" description="Basic and acidic residues" evidence="1">
    <location>
        <begin position="115"/>
        <end position="143"/>
    </location>
</feature>
<name>A0AAV6ZH35_ENGPU</name>
<dbReference type="Proteomes" id="UP000824782">
    <property type="component" value="Unassembled WGS sequence"/>
</dbReference>
<dbReference type="AlphaFoldDB" id="A0AAV6ZH35"/>
<organism evidence="2 3">
    <name type="scientific">Engystomops pustulosus</name>
    <name type="common">Tungara frog</name>
    <name type="synonym">Physalaemus pustulosus</name>
    <dbReference type="NCBI Taxonomy" id="76066"/>
    <lineage>
        <taxon>Eukaryota</taxon>
        <taxon>Metazoa</taxon>
        <taxon>Chordata</taxon>
        <taxon>Craniata</taxon>
        <taxon>Vertebrata</taxon>
        <taxon>Euteleostomi</taxon>
        <taxon>Amphibia</taxon>
        <taxon>Batrachia</taxon>
        <taxon>Anura</taxon>
        <taxon>Neobatrachia</taxon>
        <taxon>Hyloidea</taxon>
        <taxon>Leptodactylidae</taxon>
        <taxon>Leiuperinae</taxon>
        <taxon>Engystomops</taxon>
    </lineage>
</organism>
<evidence type="ECO:0000256" key="1">
    <source>
        <dbReference type="SAM" id="MobiDB-lite"/>
    </source>
</evidence>
<protein>
    <submittedName>
        <fullName evidence="2">Uncharacterized protein</fullName>
    </submittedName>
</protein>
<evidence type="ECO:0000313" key="2">
    <source>
        <dbReference type="EMBL" id="KAG8548351.1"/>
    </source>
</evidence>
<dbReference type="EMBL" id="WNYA01000436">
    <property type="protein sequence ID" value="KAG8548351.1"/>
    <property type="molecule type" value="Genomic_DNA"/>
</dbReference>
<feature type="compositionally biased region" description="Basic and acidic residues" evidence="1">
    <location>
        <begin position="81"/>
        <end position="101"/>
    </location>
</feature>
<accession>A0AAV6ZH35</accession>
<evidence type="ECO:0000313" key="3">
    <source>
        <dbReference type="Proteomes" id="UP000824782"/>
    </source>
</evidence>
<reference evidence="2" key="1">
    <citation type="thesis" date="2020" institute="ProQuest LLC" country="789 East Eisenhower Parkway, Ann Arbor, MI, USA">
        <title>Comparative Genomics and Chromosome Evolution.</title>
        <authorList>
            <person name="Mudd A.B."/>
        </authorList>
    </citation>
    <scope>NUCLEOTIDE SEQUENCE</scope>
    <source>
        <strain evidence="2">237g6f4</strain>
        <tissue evidence="2">Blood</tissue>
    </source>
</reference>
<feature type="region of interest" description="Disordered" evidence="1">
    <location>
        <begin position="115"/>
        <end position="152"/>
    </location>
</feature>
<feature type="region of interest" description="Disordered" evidence="1">
    <location>
        <begin position="78"/>
        <end position="101"/>
    </location>
</feature>
<comment type="caution">
    <text evidence="2">The sequence shown here is derived from an EMBL/GenBank/DDBJ whole genome shotgun (WGS) entry which is preliminary data.</text>
</comment>
<proteinExistence type="predicted"/>